<keyword evidence="1" id="KW-1133">Transmembrane helix</keyword>
<reference evidence="2 3" key="1">
    <citation type="submission" date="2017-02" db="EMBL/GenBank/DDBJ databases">
        <authorList>
            <person name="Peterson S.W."/>
        </authorList>
    </citation>
    <scope>NUCLEOTIDE SEQUENCE [LARGE SCALE GENOMIC DNA]</scope>
    <source>
        <strain evidence="2 3">LSP_Lj1</strain>
    </source>
</reference>
<accession>A0A1R4KP09</accession>
<evidence type="ECO:0000313" key="3">
    <source>
        <dbReference type="Proteomes" id="UP000188342"/>
    </source>
</evidence>
<evidence type="ECO:0000313" key="2">
    <source>
        <dbReference type="EMBL" id="SJN45833.1"/>
    </source>
</evidence>
<dbReference type="Proteomes" id="UP000188342">
    <property type="component" value="Unassembled WGS sequence"/>
</dbReference>
<keyword evidence="3" id="KW-1185">Reference proteome</keyword>
<dbReference type="AlphaFoldDB" id="A0A1R4KP09"/>
<protein>
    <submittedName>
        <fullName evidence="2">Uncharacterized protein</fullName>
    </submittedName>
</protein>
<feature type="transmembrane region" description="Helical" evidence="1">
    <location>
        <begin position="27"/>
        <end position="46"/>
    </location>
</feature>
<dbReference type="EMBL" id="FUKQ01000064">
    <property type="protein sequence ID" value="SJN45833.1"/>
    <property type="molecule type" value="Genomic_DNA"/>
</dbReference>
<organism evidence="2 3">
    <name type="scientific">Luteococcus japonicus LSP_Lj1</name>
    <dbReference type="NCBI Taxonomy" id="1255658"/>
    <lineage>
        <taxon>Bacteria</taxon>
        <taxon>Bacillati</taxon>
        <taxon>Actinomycetota</taxon>
        <taxon>Actinomycetes</taxon>
        <taxon>Propionibacteriales</taxon>
        <taxon>Propionibacteriaceae</taxon>
        <taxon>Luteococcus</taxon>
    </lineage>
</organism>
<dbReference type="STRING" id="1255658.FM114_16320"/>
<name>A0A1R4KP09_9ACTN</name>
<evidence type="ECO:0000256" key="1">
    <source>
        <dbReference type="SAM" id="Phobius"/>
    </source>
</evidence>
<keyword evidence="1" id="KW-0472">Membrane</keyword>
<sequence length="115" mass="12866">MKDIDPDRMLARGETVGKSLWDTIRVWTIRLGVIFVPIYAVCFGARNPDPDQWPLDGLGTAVLFLGASWWSLAAFYLLLPLAFRGTVELGQGHVTAVTARGRRELLLDRDAVVRR</sequence>
<dbReference type="RefSeq" id="WP_094766204.1">
    <property type="nucleotide sequence ID" value="NZ_FUKQ01000064.1"/>
</dbReference>
<keyword evidence="1" id="KW-0812">Transmembrane</keyword>
<gene>
    <name evidence="2" type="ORF">FM114_16320</name>
</gene>
<feature type="transmembrane region" description="Helical" evidence="1">
    <location>
        <begin position="58"/>
        <end position="79"/>
    </location>
</feature>
<proteinExistence type="predicted"/>